<dbReference type="EMBL" id="BARW01001896">
    <property type="protein sequence ID" value="GAI65185.1"/>
    <property type="molecule type" value="Genomic_DNA"/>
</dbReference>
<feature type="non-terminal residue" evidence="1">
    <location>
        <position position="47"/>
    </location>
</feature>
<sequence length="47" mass="4855">MSFSELSAYEEIVGSGEIEELLALADKIKGISVTHVNSTSTGGGVVE</sequence>
<name>X1RPS6_9ZZZZ</name>
<protein>
    <submittedName>
        <fullName evidence="1">Uncharacterized protein</fullName>
    </submittedName>
</protein>
<proteinExistence type="predicted"/>
<dbReference type="Gene3D" id="3.40.50.2000">
    <property type="entry name" value="Glycogen Phosphorylase B"/>
    <property type="match status" value="1"/>
</dbReference>
<organism evidence="1">
    <name type="scientific">marine sediment metagenome</name>
    <dbReference type="NCBI Taxonomy" id="412755"/>
    <lineage>
        <taxon>unclassified sequences</taxon>
        <taxon>metagenomes</taxon>
        <taxon>ecological metagenomes</taxon>
    </lineage>
</organism>
<reference evidence="1" key="1">
    <citation type="journal article" date="2014" name="Front. Microbiol.">
        <title>High frequency of phylogenetically diverse reductive dehalogenase-homologous genes in deep subseafloor sedimentary metagenomes.</title>
        <authorList>
            <person name="Kawai M."/>
            <person name="Futagami T."/>
            <person name="Toyoda A."/>
            <person name="Takaki Y."/>
            <person name="Nishi S."/>
            <person name="Hori S."/>
            <person name="Arai W."/>
            <person name="Tsubouchi T."/>
            <person name="Morono Y."/>
            <person name="Uchiyama I."/>
            <person name="Ito T."/>
            <person name="Fujiyama A."/>
            <person name="Inagaki F."/>
            <person name="Takami H."/>
        </authorList>
    </citation>
    <scope>NUCLEOTIDE SEQUENCE</scope>
    <source>
        <strain evidence="1">Expedition CK06-06</strain>
    </source>
</reference>
<dbReference type="AlphaFoldDB" id="X1RPS6"/>
<gene>
    <name evidence="1" type="ORF">S12H4_05662</name>
</gene>
<comment type="caution">
    <text evidence="1">The sequence shown here is derived from an EMBL/GenBank/DDBJ whole genome shotgun (WGS) entry which is preliminary data.</text>
</comment>
<evidence type="ECO:0000313" key="1">
    <source>
        <dbReference type="EMBL" id="GAI65185.1"/>
    </source>
</evidence>
<accession>X1RPS6</accession>